<evidence type="ECO:0000313" key="1">
    <source>
        <dbReference type="EMBL" id="KVN85997.1"/>
    </source>
</evidence>
<reference evidence="1 2" key="1">
    <citation type="submission" date="2015-11" db="EMBL/GenBank/DDBJ databases">
        <title>Expanding the genomic diversity of Burkholderia species for the development of highly accurate diagnostics.</title>
        <authorList>
            <person name="Sahl J."/>
            <person name="Keim P."/>
            <person name="Wagner D."/>
        </authorList>
    </citation>
    <scope>NUCLEOTIDE SEQUENCE [LARGE SCALE GENOMIC DNA]</scope>
    <source>
        <strain evidence="1 2">MSMB1585WGS</strain>
    </source>
</reference>
<dbReference type="AlphaFoldDB" id="A0ABD4E3T3"/>
<evidence type="ECO:0000313" key="2">
    <source>
        <dbReference type="Proteomes" id="UP000057910"/>
    </source>
</evidence>
<name>A0ABD4E3T3_9BURK</name>
<accession>A0ABD4E3T3</accession>
<proteinExistence type="predicted"/>
<dbReference type="Proteomes" id="UP000057910">
    <property type="component" value="Unassembled WGS sequence"/>
</dbReference>
<protein>
    <submittedName>
        <fullName evidence="1">Uncharacterized protein</fullName>
    </submittedName>
</protein>
<organism evidence="1 2">
    <name type="scientific">Burkholderia ubonensis</name>
    <dbReference type="NCBI Taxonomy" id="101571"/>
    <lineage>
        <taxon>Bacteria</taxon>
        <taxon>Pseudomonadati</taxon>
        <taxon>Pseudomonadota</taxon>
        <taxon>Betaproteobacteria</taxon>
        <taxon>Burkholderiales</taxon>
        <taxon>Burkholderiaceae</taxon>
        <taxon>Burkholderia</taxon>
        <taxon>Burkholderia cepacia complex</taxon>
    </lineage>
</organism>
<comment type="caution">
    <text evidence="1">The sequence shown here is derived from an EMBL/GenBank/DDBJ whole genome shotgun (WGS) entry which is preliminary data.</text>
</comment>
<dbReference type="EMBL" id="LPAD01000055">
    <property type="protein sequence ID" value="KVN85997.1"/>
    <property type="molecule type" value="Genomic_DNA"/>
</dbReference>
<gene>
    <name evidence="1" type="ORF">WJ68_11760</name>
</gene>
<sequence length="178" mass="20127">MHGFAAQSEMDDFAKALRLWVVQLTENAGVALKAMFKQLDTPDEVCPVLPFPSANPRRSDQLLFELREHWQVEWGETPLSFIHAHESDPMDVFRSISRLHEARREALGGPGLQSITILSPAGRRLPGIGMLLAALTHDLPILYLETVSYDVVGDLDLATQDIPTHRWHFRVDEHSLRN</sequence>